<evidence type="ECO:0000313" key="1">
    <source>
        <dbReference type="EMBL" id="RHW45452.1"/>
    </source>
</evidence>
<proteinExistence type="predicted"/>
<dbReference type="Proteomes" id="UP000284822">
    <property type="component" value="Unassembled WGS sequence"/>
</dbReference>
<evidence type="ECO:0000313" key="2">
    <source>
        <dbReference type="Proteomes" id="UP000284822"/>
    </source>
</evidence>
<name>A0A3R6ZUN5_9LACO</name>
<dbReference type="AlphaFoldDB" id="A0A3R6ZUN5"/>
<dbReference type="EMBL" id="QOCS01000019">
    <property type="protein sequence ID" value="RHW45452.1"/>
    <property type="molecule type" value="Genomic_DNA"/>
</dbReference>
<protein>
    <submittedName>
        <fullName evidence="1">Uncharacterized protein</fullName>
    </submittedName>
</protein>
<sequence length="121" mass="13634">MKKGIQLVVIFFIVCNVLYLKSQLVQAIANANKNNLISYTQVPSLHTTPLTSPVNIKDVTQLRELPQHDVRMAYVADEYLTVYALRDQNNALLPDNQQDIVLSSDGNGGYIADVYTWKGFF</sequence>
<organism evidence="1 2">
    <name type="scientific">Bombilactobacillus bombi</name>
    <dbReference type="NCBI Taxonomy" id="1303590"/>
    <lineage>
        <taxon>Bacteria</taxon>
        <taxon>Bacillati</taxon>
        <taxon>Bacillota</taxon>
        <taxon>Bacilli</taxon>
        <taxon>Lactobacillales</taxon>
        <taxon>Lactobacillaceae</taxon>
        <taxon>Bombilactobacillus</taxon>
    </lineage>
</organism>
<gene>
    <name evidence="1" type="ORF">DS832_07690</name>
</gene>
<accession>A0A3R6ZUN5</accession>
<comment type="caution">
    <text evidence="1">The sequence shown here is derived from an EMBL/GenBank/DDBJ whole genome shotgun (WGS) entry which is preliminary data.</text>
</comment>
<dbReference type="RefSeq" id="WP_118911060.1">
    <property type="nucleotide sequence ID" value="NZ_QOCS01000019.1"/>
</dbReference>
<reference evidence="1 2" key="1">
    <citation type="submission" date="2018-07" db="EMBL/GenBank/DDBJ databases">
        <title>Genome sequences of six Lactobacillus spp. isolated from bumble bee guts.</title>
        <authorList>
            <person name="Motta E.V.S."/>
            <person name="Moran N.A."/>
        </authorList>
    </citation>
    <scope>NUCLEOTIDE SEQUENCE [LARGE SCALE GENOMIC DNA]</scope>
    <source>
        <strain evidence="1 2">LV-8.1</strain>
    </source>
</reference>